<reference evidence="2 3" key="2">
    <citation type="journal article" date="2009" name="Infect. Immun.">
        <title>Comparative genomics reveal extensive transposon-mediated genomic plasticity and diversity among potential effector proteins within the genus Coxiella.</title>
        <authorList>
            <person name="Beare P.A."/>
            <person name="Unsworth N."/>
            <person name="Andoh M."/>
            <person name="Voth D.E."/>
            <person name="Omsland A."/>
            <person name="Gilk S.D."/>
            <person name="Williams K.P."/>
            <person name="Sobral B.W."/>
            <person name="Kupko J.J.III."/>
            <person name="Porcella S.F."/>
            <person name="Samuel J.E."/>
            <person name="Heinzen R.A."/>
        </authorList>
    </citation>
    <scope>NUCLEOTIDE SEQUENCE [LARGE SCALE GENOMIC DNA]</scope>
    <source>
        <strain evidence="3">RSA 493 / Nine Mile phase I</strain>
    </source>
</reference>
<dbReference type="RefSeq" id="YP_002332961.1">
    <property type="nucleotide sequence ID" value="NC_002971.4"/>
</dbReference>
<dbReference type="RefSeq" id="WP_010957541.1">
    <property type="nucleotide sequence ID" value="NC_002971.4"/>
</dbReference>
<dbReference type="Proteomes" id="UP000002671">
    <property type="component" value="Chromosome"/>
</dbReference>
<sequence length="61" mass="6823">MSPYFASLHTGYLAVKKEERSKEPIITILRLDPQSNWRHSRNDGGSASSGTEEDAAFRLSL</sequence>
<dbReference type="EnsemblBacteria" id="ACI15252">
    <property type="protein sequence ID" value="ACI15252"/>
    <property type="gene ID" value="CBU_0384b"/>
</dbReference>
<dbReference type="KEGG" id="cbu:CBU_0384b"/>
<dbReference type="GeneID" id="7065938"/>
<evidence type="ECO:0000256" key="1">
    <source>
        <dbReference type="SAM" id="MobiDB-lite"/>
    </source>
</evidence>
<organism evidence="2 3">
    <name type="scientific">Coxiella burnetii (strain RSA 493 / Nine Mile phase I)</name>
    <dbReference type="NCBI Taxonomy" id="227377"/>
    <lineage>
        <taxon>Bacteria</taxon>
        <taxon>Pseudomonadati</taxon>
        <taxon>Pseudomonadota</taxon>
        <taxon>Gammaproteobacteria</taxon>
        <taxon>Legionellales</taxon>
        <taxon>Coxiellaceae</taxon>
        <taxon>Coxiella</taxon>
    </lineage>
</organism>
<evidence type="ECO:0000313" key="2">
    <source>
        <dbReference type="EMBL" id="ACI15252.1"/>
    </source>
</evidence>
<proteinExistence type="predicted"/>
<gene>
    <name evidence="2" type="ORF">CBU_0384b</name>
</gene>
<accession>B5QS88</accession>
<evidence type="ECO:0000313" key="3">
    <source>
        <dbReference type="Proteomes" id="UP000002671"/>
    </source>
</evidence>
<feature type="region of interest" description="Disordered" evidence="1">
    <location>
        <begin position="35"/>
        <end position="61"/>
    </location>
</feature>
<feature type="compositionally biased region" description="Polar residues" evidence="1">
    <location>
        <begin position="35"/>
        <end position="50"/>
    </location>
</feature>
<reference evidence="2 3" key="1">
    <citation type="journal article" date="2003" name="Proc. Natl. Acad. Sci. U.S.A.">
        <title>Complete genome sequence of the Q-fever pathogen, Coxiella burnetii.</title>
        <authorList>
            <person name="Seshadri R."/>
            <person name="Paulsen I.T."/>
            <person name="Eisen J.A."/>
            <person name="Read T.D."/>
            <person name="Nelson K.E."/>
            <person name="Nelson W.C."/>
            <person name="Ward N.L."/>
            <person name="Tettelin H."/>
            <person name="Davidsen T.M."/>
            <person name="Beanan M.J."/>
            <person name="Deboy R.T."/>
            <person name="Daugherty S.C."/>
            <person name="Brinkac L.M."/>
            <person name="Madupu R."/>
            <person name="Dodson R.J."/>
            <person name="Khouri H.M."/>
            <person name="Lee K.H."/>
            <person name="Carty H.A."/>
            <person name="Scanlan D."/>
            <person name="Heinzen R.A."/>
            <person name="Thompson H.A."/>
            <person name="Samuel J.E."/>
            <person name="Fraser C.M."/>
            <person name="Heidelberg J.F."/>
        </authorList>
    </citation>
    <scope>NUCLEOTIDE SEQUENCE [LARGE SCALE GENOMIC DNA]</scope>
    <source>
        <strain evidence="3">RSA 493 / Nine Mile phase I</strain>
    </source>
</reference>
<dbReference type="STRING" id="227377.CBU_0384b"/>
<name>B5QS88_COXBU</name>
<keyword evidence="3" id="KW-1185">Reference proteome</keyword>
<dbReference type="AlphaFoldDB" id="B5QS88"/>
<dbReference type="EMBL" id="AE016828">
    <property type="protein sequence ID" value="ACI15252.1"/>
    <property type="molecule type" value="Genomic_DNA"/>
</dbReference>
<protein>
    <submittedName>
        <fullName evidence="2">Uncharacterized protein</fullName>
    </submittedName>
</protein>
<dbReference type="HOGENOM" id="CLU_2896511_0_0_6"/>